<accession>A0A345Z3A9</accession>
<dbReference type="OrthoDB" id="9838125at2"/>
<evidence type="ECO:0000313" key="2">
    <source>
        <dbReference type="Proteomes" id="UP000254792"/>
    </source>
</evidence>
<protein>
    <submittedName>
        <fullName evidence="1">Uncharacterized protein</fullName>
    </submittedName>
</protein>
<reference evidence="1 2" key="1">
    <citation type="submission" date="2018-07" db="EMBL/GenBank/DDBJ databases">
        <title>Complete genome sequence of Spiroplasma alleghenense PLHS-1 (ATCC 51752).</title>
        <authorList>
            <person name="Chou L."/>
            <person name="Lee T.-Y."/>
            <person name="Tsai Y.-M."/>
            <person name="Kuo C.-H."/>
        </authorList>
    </citation>
    <scope>NUCLEOTIDE SEQUENCE [LARGE SCALE GENOMIC DNA]</scope>
    <source>
        <strain evidence="1 2">PLHS-1</strain>
    </source>
</reference>
<name>A0A345Z3A9_9MOLU</name>
<proteinExistence type="predicted"/>
<dbReference type="RefSeq" id="WP_115557999.1">
    <property type="nucleotide sequence ID" value="NZ_CP031376.1"/>
</dbReference>
<evidence type="ECO:0000313" key="1">
    <source>
        <dbReference type="EMBL" id="AXK51088.1"/>
    </source>
</evidence>
<dbReference type="KEGG" id="salx:SALLE_v1c04140"/>
<dbReference type="Proteomes" id="UP000254792">
    <property type="component" value="Chromosome"/>
</dbReference>
<sequence>MKTKKINDLEDKKIDNKTIARISGIRVSSQEYTKPKSLNAPTVHSAVAKRQMVENSRGGSFIEQFNNSEVYAKIYNSRYGDREYRLVVPIFDRSKSLLGIDILKRKPQIQKFSKDQLGETRSIGIPSRVMSSEQKILARHRELYSRNSNEFINKPPSTSGVDLNKVASRLNQDHQEIMRQRAIEFNKRVQMTLNQNIEPEHKVTIEPQNEEMLKAKVHEKMLNIKNKINFSYETEEDDILSRRKKWVEEVLADDEEDIDADLSKRPNL</sequence>
<keyword evidence="2" id="KW-1185">Reference proteome</keyword>
<gene>
    <name evidence="1" type="ORF">SALLE_v1c04140</name>
</gene>
<dbReference type="AlphaFoldDB" id="A0A345Z3A9"/>
<organism evidence="1 2">
    <name type="scientific">Spiroplasma alleghenense</name>
    <dbReference type="NCBI Taxonomy" id="216931"/>
    <lineage>
        <taxon>Bacteria</taxon>
        <taxon>Bacillati</taxon>
        <taxon>Mycoplasmatota</taxon>
        <taxon>Mollicutes</taxon>
        <taxon>Entomoplasmatales</taxon>
        <taxon>Spiroplasmataceae</taxon>
        <taxon>Spiroplasma</taxon>
    </lineage>
</organism>
<dbReference type="EMBL" id="CP031376">
    <property type="protein sequence ID" value="AXK51088.1"/>
    <property type="molecule type" value="Genomic_DNA"/>
</dbReference>